<dbReference type="InterPro" id="IPR044005">
    <property type="entry name" value="DZR_2"/>
</dbReference>
<name>A0A0R3N1B9_9BRAD</name>
<feature type="domain" description="Double zinc ribbon" evidence="3">
    <location>
        <begin position="33"/>
        <end position="79"/>
    </location>
</feature>
<evidence type="ECO:0000313" key="5">
    <source>
        <dbReference type="Proteomes" id="UP000052023"/>
    </source>
</evidence>
<dbReference type="InterPro" id="IPR000836">
    <property type="entry name" value="PRTase_dom"/>
</dbReference>
<evidence type="ECO:0000259" key="3">
    <source>
        <dbReference type="Pfam" id="PF18912"/>
    </source>
</evidence>
<dbReference type="RefSeq" id="WP_057844599.1">
    <property type="nucleotide sequence ID" value="NZ_LLYA01000159.1"/>
</dbReference>
<evidence type="ECO:0000259" key="2">
    <source>
        <dbReference type="Pfam" id="PF00156"/>
    </source>
</evidence>
<evidence type="ECO:0000313" key="4">
    <source>
        <dbReference type="EMBL" id="KRR23350.1"/>
    </source>
</evidence>
<dbReference type="Pfam" id="PF18912">
    <property type="entry name" value="DZR_2"/>
    <property type="match status" value="1"/>
</dbReference>
<dbReference type="PANTHER" id="PTHR47505:SF1">
    <property type="entry name" value="DNA UTILIZATION PROTEIN YHGH"/>
    <property type="match status" value="1"/>
</dbReference>
<reference evidence="4 5" key="1">
    <citation type="submission" date="2014-03" db="EMBL/GenBank/DDBJ databases">
        <title>Bradyrhizobium valentinum sp. nov., isolated from effective nodules of Lupinus mariae-josephae, a lupine endemic of basic-lime soils in Eastern Spain.</title>
        <authorList>
            <person name="Duran D."/>
            <person name="Rey L."/>
            <person name="Navarro A."/>
            <person name="Busquets A."/>
            <person name="Imperial J."/>
            <person name="Ruiz-Argueso T."/>
        </authorList>
    </citation>
    <scope>NUCLEOTIDE SEQUENCE [LARGE SCALE GENOMIC DNA]</scope>
    <source>
        <strain evidence="4 5">Ro19</strain>
    </source>
</reference>
<feature type="domain" description="Phosphoribosyltransferase" evidence="2">
    <location>
        <begin position="177"/>
        <end position="260"/>
    </location>
</feature>
<evidence type="ECO:0000256" key="1">
    <source>
        <dbReference type="ARBA" id="ARBA00008007"/>
    </source>
</evidence>
<dbReference type="PANTHER" id="PTHR47505">
    <property type="entry name" value="DNA UTILIZATION PROTEIN YHGH"/>
    <property type="match status" value="1"/>
</dbReference>
<keyword evidence="5" id="KW-1185">Reference proteome</keyword>
<dbReference type="SUPFAM" id="SSF53271">
    <property type="entry name" value="PRTase-like"/>
    <property type="match status" value="1"/>
</dbReference>
<dbReference type="Proteomes" id="UP000052023">
    <property type="component" value="Unassembled WGS sequence"/>
</dbReference>
<dbReference type="AlphaFoldDB" id="A0A0R3N1B9"/>
<dbReference type="InterPro" id="IPR051910">
    <property type="entry name" value="ComF/GntX_DNA_util-trans"/>
</dbReference>
<accession>A0A0R3N1B9</accession>
<gene>
    <name evidence="4" type="ORF">CQ13_04625</name>
</gene>
<proteinExistence type="inferred from homology"/>
<dbReference type="InterPro" id="IPR029057">
    <property type="entry name" value="PRTase-like"/>
</dbReference>
<organism evidence="4 5">
    <name type="scientific">Bradyrhizobium retamae</name>
    <dbReference type="NCBI Taxonomy" id="1300035"/>
    <lineage>
        <taxon>Bacteria</taxon>
        <taxon>Pseudomonadati</taxon>
        <taxon>Pseudomonadota</taxon>
        <taxon>Alphaproteobacteria</taxon>
        <taxon>Hyphomicrobiales</taxon>
        <taxon>Nitrobacteraceae</taxon>
        <taxon>Bradyrhizobium</taxon>
    </lineage>
</organism>
<sequence>MDAEASPPRSISSQLRGALSACRDAFAHLPRLALDIALPTQCVSCREPVHGEGVCAACWAKLSFIAPPFCPRLGIPFVYDPGPELLSMEAIANPPAYQRARAAVRYDDVARTLVHALKYQDRTDLAPAMGRWMARAGKELLDEADVLVPVPLHWRRGWSRRYNQSGALARVISRQTGVKLASEALRRIRATEQQIGLSRPQRASNVQGAFKVAADRVADIQGRRVILIDDVLTSGATTDACARALLRAKAAQVDVLVFARVVDSHRAPI</sequence>
<dbReference type="CDD" id="cd06223">
    <property type="entry name" value="PRTases_typeI"/>
    <property type="match status" value="1"/>
</dbReference>
<protein>
    <submittedName>
        <fullName evidence="4">Competence protein ComF</fullName>
    </submittedName>
</protein>
<comment type="similarity">
    <text evidence="1">Belongs to the ComF/GntX family.</text>
</comment>
<dbReference type="OrthoDB" id="9779910at2"/>
<dbReference type="Gene3D" id="3.40.50.2020">
    <property type="match status" value="1"/>
</dbReference>
<dbReference type="EMBL" id="LLYA01000159">
    <property type="protein sequence ID" value="KRR23350.1"/>
    <property type="molecule type" value="Genomic_DNA"/>
</dbReference>
<dbReference type="Pfam" id="PF00156">
    <property type="entry name" value="Pribosyltran"/>
    <property type="match status" value="1"/>
</dbReference>
<comment type="caution">
    <text evidence="4">The sequence shown here is derived from an EMBL/GenBank/DDBJ whole genome shotgun (WGS) entry which is preliminary data.</text>
</comment>